<dbReference type="Proteomes" id="UP001328733">
    <property type="component" value="Unassembled WGS sequence"/>
</dbReference>
<evidence type="ECO:0000256" key="1">
    <source>
        <dbReference type="SAM" id="Phobius"/>
    </source>
</evidence>
<reference evidence="2 3" key="1">
    <citation type="submission" date="2024-01" db="EMBL/GenBank/DDBJ databases">
        <title>Genomic insights into the taxonomy and metabolism of the cyanobacterium Pannus brasiliensis CCIBt3594.</title>
        <authorList>
            <person name="Machado M."/>
            <person name="Botero N.B."/>
            <person name="Andreote A.P.D."/>
            <person name="Feitosa A.M.T."/>
            <person name="Popin R."/>
            <person name="Sivonen K."/>
            <person name="Fiore M.F."/>
        </authorList>
    </citation>
    <scope>NUCLEOTIDE SEQUENCE [LARGE SCALE GENOMIC DNA]</scope>
    <source>
        <strain evidence="2 3">CCIBt3594</strain>
    </source>
</reference>
<dbReference type="AlphaFoldDB" id="A0AAW9QV02"/>
<keyword evidence="1" id="KW-0472">Membrane</keyword>
<organism evidence="2 3">
    <name type="scientific">Pannus brasiliensis CCIBt3594</name>
    <dbReference type="NCBI Taxonomy" id="1427578"/>
    <lineage>
        <taxon>Bacteria</taxon>
        <taxon>Bacillati</taxon>
        <taxon>Cyanobacteriota</taxon>
        <taxon>Cyanophyceae</taxon>
        <taxon>Oscillatoriophycideae</taxon>
        <taxon>Chroococcales</taxon>
        <taxon>Microcystaceae</taxon>
        <taxon>Pannus</taxon>
    </lineage>
</organism>
<comment type="caution">
    <text evidence="2">The sequence shown here is derived from an EMBL/GenBank/DDBJ whole genome shotgun (WGS) entry which is preliminary data.</text>
</comment>
<gene>
    <name evidence="2" type="ORF">V0288_08780</name>
</gene>
<keyword evidence="3" id="KW-1185">Reference proteome</keyword>
<dbReference type="RefSeq" id="WP_332864695.1">
    <property type="nucleotide sequence ID" value="NZ_JBAFSM010000013.1"/>
</dbReference>
<keyword evidence="1" id="KW-1133">Transmembrane helix</keyword>
<sequence length="219" mass="24325">MLEPKDYIPIVGWIVTFILGLISGGIIIPRLTRKRKILAWAVMSESDLIPRELSKDIGLPVVLQVGNYNPDSLSVVKLRFGSAGNDVVEKITIAIYFQASTHIIDARPIRNLREYGKGVQWNIDKNSCNINVAFINPGKSFEFEFILSNHEQGVIDVQAPAPGLEIQRTSSTVWDVEIHPLIARSIGLNLFGISVDPTAIAMNQIADELRSIRKLLTKP</sequence>
<evidence type="ECO:0000313" key="2">
    <source>
        <dbReference type="EMBL" id="MEG3437211.1"/>
    </source>
</evidence>
<feature type="transmembrane region" description="Helical" evidence="1">
    <location>
        <begin position="6"/>
        <end position="28"/>
    </location>
</feature>
<proteinExistence type="predicted"/>
<name>A0AAW9QV02_9CHRO</name>
<accession>A0AAW9QV02</accession>
<protein>
    <submittedName>
        <fullName evidence="2">Uncharacterized protein</fullName>
    </submittedName>
</protein>
<keyword evidence="1" id="KW-0812">Transmembrane</keyword>
<evidence type="ECO:0000313" key="3">
    <source>
        <dbReference type="Proteomes" id="UP001328733"/>
    </source>
</evidence>
<dbReference type="EMBL" id="JBAFSM010000013">
    <property type="protein sequence ID" value="MEG3437211.1"/>
    <property type="molecule type" value="Genomic_DNA"/>
</dbReference>